<comment type="caution">
    <text evidence="1">The sequence shown here is derived from an EMBL/GenBank/DDBJ whole genome shotgun (WGS) entry which is preliminary data.</text>
</comment>
<gene>
    <name evidence="1" type="ORF">BDM02DRAFT_3186131</name>
</gene>
<proteinExistence type="predicted"/>
<keyword evidence="1" id="KW-0689">Ribosomal protein</keyword>
<sequence>MSKALKSKAQVVRILIPAAKAAPTPPVGPALGARGVKSMDFCKEFNARTAHIEPGIPTPTLITIQPDRTFTFITKTPPTSYFLKKAANIEKGTGKPGHEVVGTISLKHVFEIAKIKATDDHLRHLRLEAIASTVVGSAKTLGIRVVP</sequence>
<keyword evidence="2" id="KW-1185">Reference proteome</keyword>
<reference evidence="1" key="2">
    <citation type="journal article" date="2020" name="Nat. Commun.">
        <title>Large-scale genome sequencing of mycorrhizal fungi provides insights into the early evolution of symbiotic traits.</title>
        <authorList>
            <person name="Miyauchi S."/>
            <person name="Kiss E."/>
            <person name="Kuo A."/>
            <person name="Drula E."/>
            <person name="Kohler A."/>
            <person name="Sanchez-Garcia M."/>
            <person name="Morin E."/>
            <person name="Andreopoulos B."/>
            <person name="Barry K.W."/>
            <person name="Bonito G."/>
            <person name="Buee M."/>
            <person name="Carver A."/>
            <person name="Chen C."/>
            <person name="Cichocki N."/>
            <person name="Clum A."/>
            <person name="Culley D."/>
            <person name="Crous P.W."/>
            <person name="Fauchery L."/>
            <person name="Girlanda M."/>
            <person name="Hayes R.D."/>
            <person name="Keri Z."/>
            <person name="LaButti K."/>
            <person name="Lipzen A."/>
            <person name="Lombard V."/>
            <person name="Magnuson J."/>
            <person name="Maillard F."/>
            <person name="Murat C."/>
            <person name="Nolan M."/>
            <person name="Ohm R.A."/>
            <person name="Pangilinan J."/>
            <person name="Pereira M.F."/>
            <person name="Perotto S."/>
            <person name="Peter M."/>
            <person name="Pfister S."/>
            <person name="Riley R."/>
            <person name="Sitrit Y."/>
            <person name="Stielow J.B."/>
            <person name="Szollosi G."/>
            <person name="Zifcakova L."/>
            <person name="Stursova M."/>
            <person name="Spatafora J.W."/>
            <person name="Tedersoo L."/>
            <person name="Vaario L.M."/>
            <person name="Yamada A."/>
            <person name="Yan M."/>
            <person name="Wang P."/>
            <person name="Xu J."/>
            <person name="Bruns T."/>
            <person name="Baldrian P."/>
            <person name="Vilgalys R."/>
            <person name="Dunand C."/>
            <person name="Henrissat B."/>
            <person name="Grigoriev I.V."/>
            <person name="Hibbett D."/>
            <person name="Nagy L.G."/>
            <person name="Martin F.M."/>
        </authorList>
    </citation>
    <scope>NUCLEOTIDE SEQUENCE</scope>
    <source>
        <strain evidence="1">P2</strain>
    </source>
</reference>
<dbReference type="Proteomes" id="UP000886501">
    <property type="component" value="Unassembled WGS sequence"/>
</dbReference>
<dbReference type="EMBL" id="MU117995">
    <property type="protein sequence ID" value="KAF9649639.1"/>
    <property type="molecule type" value="Genomic_DNA"/>
</dbReference>
<name>A0ACB6ZJ81_THEGA</name>
<evidence type="ECO:0000313" key="2">
    <source>
        <dbReference type="Proteomes" id="UP000886501"/>
    </source>
</evidence>
<evidence type="ECO:0000313" key="1">
    <source>
        <dbReference type="EMBL" id="KAF9649639.1"/>
    </source>
</evidence>
<organism evidence="1 2">
    <name type="scientific">Thelephora ganbajun</name>
    <name type="common">Ganba fungus</name>
    <dbReference type="NCBI Taxonomy" id="370292"/>
    <lineage>
        <taxon>Eukaryota</taxon>
        <taxon>Fungi</taxon>
        <taxon>Dikarya</taxon>
        <taxon>Basidiomycota</taxon>
        <taxon>Agaricomycotina</taxon>
        <taxon>Agaricomycetes</taxon>
        <taxon>Thelephorales</taxon>
        <taxon>Thelephoraceae</taxon>
        <taxon>Thelephora</taxon>
    </lineage>
</organism>
<protein>
    <submittedName>
        <fullName evidence="1">Ribosomal protein L11</fullName>
    </submittedName>
</protein>
<accession>A0ACB6ZJ81</accession>
<reference evidence="1" key="1">
    <citation type="submission" date="2019-10" db="EMBL/GenBank/DDBJ databases">
        <authorList>
            <consortium name="DOE Joint Genome Institute"/>
            <person name="Kuo A."/>
            <person name="Miyauchi S."/>
            <person name="Kiss E."/>
            <person name="Drula E."/>
            <person name="Kohler A."/>
            <person name="Sanchez-Garcia M."/>
            <person name="Andreopoulos B."/>
            <person name="Barry K.W."/>
            <person name="Bonito G."/>
            <person name="Buee M."/>
            <person name="Carver A."/>
            <person name="Chen C."/>
            <person name="Cichocki N."/>
            <person name="Clum A."/>
            <person name="Culley D."/>
            <person name="Crous P.W."/>
            <person name="Fauchery L."/>
            <person name="Girlanda M."/>
            <person name="Hayes R."/>
            <person name="Keri Z."/>
            <person name="Labutti K."/>
            <person name="Lipzen A."/>
            <person name="Lombard V."/>
            <person name="Magnuson J."/>
            <person name="Maillard F."/>
            <person name="Morin E."/>
            <person name="Murat C."/>
            <person name="Nolan M."/>
            <person name="Ohm R."/>
            <person name="Pangilinan J."/>
            <person name="Pereira M."/>
            <person name="Perotto S."/>
            <person name="Peter M."/>
            <person name="Riley R."/>
            <person name="Sitrit Y."/>
            <person name="Stielow B."/>
            <person name="Szollosi G."/>
            <person name="Zifcakova L."/>
            <person name="Stursova M."/>
            <person name="Spatafora J.W."/>
            <person name="Tedersoo L."/>
            <person name="Vaario L.-M."/>
            <person name="Yamada A."/>
            <person name="Yan M."/>
            <person name="Wang P."/>
            <person name="Xu J."/>
            <person name="Bruns T."/>
            <person name="Baldrian P."/>
            <person name="Vilgalys R."/>
            <person name="Henrissat B."/>
            <person name="Grigoriev I.V."/>
            <person name="Hibbett D."/>
            <person name="Nagy L.G."/>
            <person name="Martin F.M."/>
        </authorList>
    </citation>
    <scope>NUCLEOTIDE SEQUENCE</scope>
    <source>
        <strain evidence="1">P2</strain>
    </source>
</reference>
<keyword evidence="1" id="KW-0687">Ribonucleoprotein</keyword>